<comment type="caution">
    <text evidence="1">The sequence shown here is derived from an EMBL/GenBank/DDBJ whole genome shotgun (WGS) entry which is preliminary data.</text>
</comment>
<sequence>MRLNIANDKPQMIDFLDKYLNFHLLNQHVEAVINGIKHEGEITNTITFEYKKPYYVMTVHIGETIEEIPILLDKTRIRIGKTLFFFETERHATVIEIQE</sequence>
<protein>
    <submittedName>
        <fullName evidence="1">Uncharacterized protein</fullName>
    </submittedName>
</protein>
<gene>
    <name evidence="1" type="ORF">COJ15_36845</name>
</gene>
<dbReference type="AlphaFoldDB" id="A0A9X6WEV0"/>
<accession>A0A9X6WEV0</accession>
<organism evidence="1 2">
    <name type="scientific">Bacillus thuringiensis</name>
    <dbReference type="NCBI Taxonomy" id="1428"/>
    <lineage>
        <taxon>Bacteria</taxon>
        <taxon>Bacillati</taxon>
        <taxon>Bacillota</taxon>
        <taxon>Bacilli</taxon>
        <taxon>Bacillales</taxon>
        <taxon>Bacillaceae</taxon>
        <taxon>Bacillus</taxon>
        <taxon>Bacillus cereus group</taxon>
    </lineage>
</organism>
<evidence type="ECO:0000313" key="2">
    <source>
        <dbReference type="Proteomes" id="UP000224003"/>
    </source>
</evidence>
<proteinExistence type="predicted"/>
<evidence type="ECO:0000313" key="1">
    <source>
        <dbReference type="EMBL" id="PFJ24064.1"/>
    </source>
</evidence>
<reference evidence="1 2" key="1">
    <citation type="submission" date="2017-09" db="EMBL/GenBank/DDBJ databases">
        <title>Large-scale bioinformatics analysis of Bacillus genomes uncovers conserved roles of natural products in bacterial physiology.</title>
        <authorList>
            <consortium name="Agbiome Team Llc"/>
            <person name="Bleich R.M."/>
            <person name="Grubbs K.J."/>
            <person name="Santa Maria K.C."/>
            <person name="Allen S.E."/>
            <person name="Farag S."/>
            <person name="Shank E.A."/>
            <person name="Bowers A."/>
        </authorList>
    </citation>
    <scope>NUCLEOTIDE SEQUENCE [LARGE SCALE GENOMIC DNA]</scope>
    <source>
        <strain evidence="1 2">AFS085496</strain>
    </source>
</reference>
<dbReference type="Proteomes" id="UP000224003">
    <property type="component" value="Unassembled WGS sequence"/>
</dbReference>
<dbReference type="RefSeq" id="WP_098006787.1">
    <property type="nucleotide sequence ID" value="NZ_NUVX01000149.1"/>
</dbReference>
<dbReference type="EMBL" id="NUVX01000149">
    <property type="protein sequence ID" value="PFJ24064.1"/>
    <property type="molecule type" value="Genomic_DNA"/>
</dbReference>
<name>A0A9X6WEV0_BACTU</name>